<dbReference type="InterPro" id="IPR027469">
    <property type="entry name" value="Cation_efflux_TMD_sf"/>
</dbReference>
<evidence type="ECO:0000313" key="25">
    <source>
        <dbReference type="EMBL" id="EDW60193.1"/>
    </source>
</evidence>
<dbReference type="OMA" id="HSMFSEC"/>
<dbReference type="SUPFAM" id="SSF46955">
    <property type="entry name" value="Putative DNA-binding domain"/>
    <property type="match status" value="1"/>
</dbReference>
<evidence type="ECO:0000256" key="1">
    <source>
        <dbReference type="ARBA" id="ARBA00004123"/>
    </source>
</evidence>
<evidence type="ECO:0000256" key="9">
    <source>
        <dbReference type="ARBA" id="ARBA00022833"/>
    </source>
</evidence>
<protein>
    <recommendedName>
        <fullName evidence="19">Proton-coupled zinc antiporter SLC30A9, mitochondrial</fullName>
    </recommendedName>
    <alternativeName>
        <fullName evidence="18">Solute carrier family 30 member 9</fullName>
    </alternativeName>
    <alternativeName>
        <fullName evidence="20">Zinc transporter 9</fullName>
    </alternativeName>
</protein>
<evidence type="ECO:0000256" key="7">
    <source>
        <dbReference type="ARBA" id="ARBA00022692"/>
    </source>
</evidence>
<evidence type="ECO:0000256" key="12">
    <source>
        <dbReference type="ARBA" id="ARBA00023015"/>
    </source>
</evidence>
<feature type="region of interest" description="Disordered" evidence="22">
    <location>
        <begin position="195"/>
        <end position="217"/>
    </location>
</feature>
<evidence type="ECO:0000256" key="22">
    <source>
        <dbReference type="SAM" id="MobiDB-lite"/>
    </source>
</evidence>
<dbReference type="GO" id="GO:0005783">
    <property type="term" value="C:endoplasmic reticulum"/>
    <property type="evidence" value="ECO:0007669"/>
    <property type="project" value="UniProtKB-SubCell"/>
</dbReference>
<evidence type="ECO:0000256" key="14">
    <source>
        <dbReference type="ARBA" id="ARBA00023128"/>
    </source>
</evidence>
<evidence type="ECO:0000256" key="18">
    <source>
        <dbReference type="ARBA" id="ARBA00033405"/>
    </source>
</evidence>
<dbReference type="AlphaFoldDB" id="B4LP84"/>
<organism evidence="25 26">
    <name type="scientific">Drosophila virilis</name>
    <name type="common">Fruit fly</name>
    <dbReference type="NCBI Taxonomy" id="7244"/>
    <lineage>
        <taxon>Eukaryota</taxon>
        <taxon>Metazoa</taxon>
        <taxon>Ecdysozoa</taxon>
        <taxon>Arthropoda</taxon>
        <taxon>Hexapoda</taxon>
        <taxon>Insecta</taxon>
        <taxon>Pterygota</taxon>
        <taxon>Neoptera</taxon>
        <taxon>Endopterygota</taxon>
        <taxon>Diptera</taxon>
        <taxon>Brachycera</taxon>
        <taxon>Muscomorpha</taxon>
        <taxon>Ephydroidea</taxon>
        <taxon>Drosophilidae</taxon>
        <taxon>Drosophila</taxon>
    </lineage>
</organism>
<keyword evidence="6" id="KW-0050">Antiport</keyword>
<dbReference type="HOGENOM" id="CLU_021126_3_1_1"/>
<evidence type="ECO:0000256" key="20">
    <source>
        <dbReference type="ARBA" id="ARBA00034922"/>
    </source>
</evidence>
<reference evidence="25 26" key="1">
    <citation type="journal article" date="2007" name="Nature">
        <title>Evolution of genes and genomes on the Drosophila phylogeny.</title>
        <authorList>
            <consortium name="Drosophila 12 Genomes Consortium"/>
            <person name="Clark A.G."/>
            <person name="Eisen M.B."/>
            <person name="Smith D.R."/>
            <person name="Bergman C.M."/>
            <person name="Oliver B."/>
            <person name="Markow T.A."/>
            <person name="Kaufman T.C."/>
            <person name="Kellis M."/>
            <person name="Gelbart W."/>
            <person name="Iyer V.N."/>
            <person name="Pollard D.A."/>
            <person name="Sackton T.B."/>
            <person name="Larracuente A.M."/>
            <person name="Singh N.D."/>
            <person name="Abad J.P."/>
            <person name="Abt D.N."/>
            <person name="Adryan B."/>
            <person name="Aguade M."/>
            <person name="Akashi H."/>
            <person name="Anderson W.W."/>
            <person name="Aquadro C.F."/>
            <person name="Ardell D.H."/>
            <person name="Arguello R."/>
            <person name="Artieri C.G."/>
            <person name="Barbash D.A."/>
            <person name="Barker D."/>
            <person name="Barsanti P."/>
            <person name="Batterham P."/>
            <person name="Batzoglou S."/>
            <person name="Begun D."/>
            <person name="Bhutkar A."/>
            <person name="Blanco E."/>
            <person name="Bosak S.A."/>
            <person name="Bradley R.K."/>
            <person name="Brand A.D."/>
            <person name="Brent M.R."/>
            <person name="Brooks A.N."/>
            <person name="Brown R.H."/>
            <person name="Butlin R.K."/>
            <person name="Caggese C."/>
            <person name="Calvi B.R."/>
            <person name="Bernardo de Carvalho A."/>
            <person name="Caspi A."/>
            <person name="Castrezana S."/>
            <person name="Celniker S.E."/>
            <person name="Chang J.L."/>
            <person name="Chapple C."/>
            <person name="Chatterji S."/>
            <person name="Chinwalla A."/>
            <person name="Civetta A."/>
            <person name="Clifton S.W."/>
            <person name="Comeron J.M."/>
            <person name="Costello J.C."/>
            <person name="Coyne J.A."/>
            <person name="Daub J."/>
            <person name="David R.G."/>
            <person name="Delcher A.L."/>
            <person name="Delehaunty K."/>
            <person name="Do C.B."/>
            <person name="Ebling H."/>
            <person name="Edwards K."/>
            <person name="Eickbush T."/>
            <person name="Evans J.D."/>
            <person name="Filipski A."/>
            <person name="Findeiss S."/>
            <person name="Freyhult E."/>
            <person name="Fulton L."/>
            <person name="Fulton R."/>
            <person name="Garcia A.C."/>
            <person name="Gardiner A."/>
            <person name="Garfield D.A."/>
            <person name="Garvin B.E."/>
            <person name="Gibson G."/>
            <person name="Gilbert D."/>
            <person name="Gnerre S."/>
            <person name="Godfrey J."/>
            <person name="Good R."/>
            <person name="Gotea V."/>
            <person name="Gravely B."/>
            <person name="Greenberg A.J."/>
            <person name="Griffiths-Jones S."/>
            <person name="Gross S."/>
            <person name="Guigo R."/>
            <person name="Gustafson E.A."/>
            <person name="Haerty W."/>
            <person name="Hahn M.W."/>
            <person name="Halligan D.L."/>
            <person name="Halpern A.L."/>
            <person name="Halter G.M."/>
            <person name="Han M.V."/>
            <person name="Heger A."/>
            <person name="Hillier L."/>
            <person name="Hinrichs A.S."/>
            <person name="Holmes I."/>
            <person name="Hoskins R.A."/>
            <person name="Hubisz M.J."/>
            <person name="Hultmark D."/>
            <person name="Huntley M.A."/>
            <person name="Jaffe D.B."/>
            <person name="Jagadeeshan S."/>
            <person name="Jeck W.R."/>
            <person name="Johnson J."/>
            <person name="Jones C.D."/>
            <person name="Jordan W.C."/>
            <person name="Karpen G.H."/>
            <person name="Kataoka E."/>
            <person name="Keightley P.D."/>
            <person name="Kheradpour P."/>
            <person name="Kirkness E.F."/>
            <person name="Koerich L.B."/>
            <person name="Kristiansen K."/>
            <person name="Kudrna D."/>
            <person name="Kulathinal R.J."/>
            <person name="Kumar S."/>
            <person name="Kwok R."/>
            <person name="Lander E."/>
            <person name="Langley C.H."/>
            <person name="Lapoint R."/>
            <person name="Lazzaro B.P."/>
            <person name="Lee S.J."/>
            <person name="Levesque L."/>
            <person name="Li R."/>
            <person name="Lin C.F."/>
            <person name="Lin M.F."/>
            <person name="Lindblad-Toh K."/>
            <person name="Llopart A."/>
            <person name="Long M."/>
            <person name="Low L."/>
            <person name="Lozovsky E."/>
            <person name="Lu J."/>
            <person name="Luo M."/>
            <person name="Machado C.A."/>
            <person name="Makalowski W."/>
            <person name="Marzo M."/>
            <person name="Matsuda M."/>
            <person name="Matzkin L."/>
            <person name="McAllister B."/>
            <person name="McBride C.S."/>
            <person name="McKernan B."/>
            <person name="McKernan K."/>
            <person name="Mendez-Lago M."/>
            <person name="Minx P."/>
            <person name="Mollenhauer M.U."/>
            <person name="Montooth K."/>
            <person name="Mount S.M."/>
            <person name="Mu X."/>
            <person name="Myers E."/>
            <person name="Negre B."/>
            <person name="Newfeld S."/>
            <person name="Nielsen R."/>
            <person name="Noor M.A."/>
            <person name="O'Grady P."/>
            <person name="Pachter L."/>
            <person name="Papaceit M."/>
            <person name="Parisi M.J."/>
            <person name="Parisi M."/>
            <person name="Parts L."/>
            <person name="Pedersen J.S."/>
            <person name="Pesole G."/>
            <person name="Phillippy A.M."/>
            <person name="Ponting C.P."/>
            <person name="Pop M."/>
            <person name="Porcelli D."/>
            <person name="Powell J.R."/>
            <person name="Prohaska S."/>
            <person name="Pruitt K."/>
            <person name="Puig M."/>
            <person name="Quesneville H."/>
            <person name="Ram K.R."/>
            <person name="Rand D."/>
            <person name="Rasmussen M.D."/>
            <person name="Reed L.K."/>
            <person name="Reenan R."/>
            <person name="Reily A."/>
            <person name="Remington K.A."/>
            <person name="Rieger T.T."/>
            <person name="Ritchie M.G."/>
            <person name="Robin C."/>
            <person name="Rogers Y.H."/>
            <person name="Rohde C."/>
            <person name="Rozas J."/>
            <person name="Rubenfield M.J."/>
            <person name="Ruiz A."/>
            <person name="Russo S."/>
            <person name="Salzberg S.L."/>
            <person name="Sanchez-Gracia A."/>
            <person name="Saranga D.J."/>
            <person name="Sato H."/>
            <person name="Schaeffer S.W."/>
            <person name="Schatz M.C."/>
            <person name="Schlenke T."/>
            <person name="Schwartz R."/>
            <person name="Segarra C."/>
            <person name="Singh R.S."/>
            <person name="Sirot L."/>
            <person name="Sirota M."/>
            <person name="Sisneros N.B."/>
            <person name="Smith C.D."/>
            <person name="Smith T.F."/>
            <person name="Spieth J."/>
            <person name="Stage D.E."/>
            <person name="Stark A."/>
            <person name="Stephan W."/>
            <person name="Strausberg R.L."/>
            <person name="Strempel S."/>
            <person name="Sturgill D."/>
            <person name="Sutton G."/>
            <person name="Sutton G.G."/>
            <person name="Tao W."/>
            <person name="Teichmann S."/>
            <person name="Tobari Y.N."/>
            <person name="Tomimura Y."/>
            <person name="Tsolas J.M."/>
            <person name="Valente V.L."/>
            <person name="Venter E."/>
            <person name="Venter J.C."/>
            <person name="Vicario S."/>
            <person name="Vieira F.G."/>
            <person name="Vilella A.J."/>
            <person name="Villasante A."/>
            <person name="Walenz B."/>
            <person name="Wang J."/>
            <person name="Wasserman M."/>
            <person name="Watts T."/>
            <person name="Wilson D."/>
            <person name="Wilson R.K."/>
            <person name="Wing R.A."/>
            <person name="Wolfner M.F."/>
            <person name="Wong A."/>
            <person name="Wong G.K."/>
            <person name="Wu C.I."/>
            <person name="Wu G."/>
            <person name="Yamamoto D."/>
            <person name="Yang H.P."/>
            <person name="Yang S.P."/>
            <person name="Yorke J.A."/>
            <person name="Yoshida K."/>
            <person name="Zdobnov E."/>
            <person name="Zhang P."/>
            <person name="Zhang Y."/>
            <person name="Zimin A.V."/>
            <person name="Baldwin J."/>
            <person name="Abdouelleil A."/>
            <person name="Abdulkadir J."/>
            <person name="Abebe A."/>
            <person name="Abera B."/>
            <person name="Abreu J."/>
            <person name="Acer S.C."/>
            <person name="Aftuck L."/>
            <person name="Alexander A."/>
            <person name="An P."/>
            <person name="Anderson E."/>
            <person name="Anderson S."/>
            <person name="Arachi H."/>
            <person name="Azer M."/>
            <person name="Bachantsang P."/>
            <person name="Barry A."/>
            <person name="Bayul T."/>
            <person name="Berlin A."/>
            <person name="Bessette D."/>
            <person name="Bloom T."/>
            <person name="Blye J."/>
            <person name="Boguslavskiy L."/>
            <person name="Bonnet C."/>
            <person name="Boukhgalter B."/>
            <person name="Bourzgui I."/>
            <person name="Brown A."/>
            <person name="Cahill P."/>
            <person name="Channer S."/>
            <person name="Cheshatsang Y."/>
            <person name="Chuda L."/>
            <person name="Citroen M."/>
            <person name="Collymore A."/>
            <person name="Cooke P."/>
            <person name="Costello M."/>
            <person name="D'Aco K."/>
            <person name="Daza R."/>
            <person name="De Haan G."/>
            <person name="DeGray S."/>
            <person name="DeMaso C."/>
            <person name="Dhargay N."/>
            <person name="Dooley K."/>
            <person name="Dooley E."/>
            <person name="Doricent M."/>
            <person name="Dorje P."/>
            <person name="Dorjee K."/>
            <person name="Dupes A."/>
            <person name="Elong R."/>
            <person name="Falk J."/>
            <person name="Farina A."/>
            <person name="Faro S."/>
            <person name="Ferguson D."/>
            <person name="Fisher S."/>
            <person name="Foley C.D."/>
            <person name="Franke A."/>
            <person name="Friedrich D."/>
            <person name="Gadbois L."/>
            <person name="Gearin G."/>
            <person name="Gearin C.R."/>
            <person name="Giannoukos G."/>
            <person name="Goode T."/>
            <person name="Graham J."/>
            <person name="Grandbois E."/>
            <person name="Grewal S."/>
            <person name="Gyaltsen K."/>
            <person name="Hafez N."/>
            <person name="Hagos B."/>
            <person name="Hall J."/>
            <person name="Henson C."/>
            <person name="Hollinger A."/>
            <person name="Honan T."/>
            <person name="Huard M.D."/>
            <person name="Hughes L."/>
            <person name="Hurhula B."/>
            <person name="Husby M.E."/>
            <person name="Kamat A."/>
            <person name="Kanga B."/>
            <person name="Kashin S."/>
            <person name="Khazanovich D."/>
            <person name="Kisner P."/>
            <person name="Lance K."/>
            <person name="Lara M."/>
            <person name="Lee W."/>
            <person name="Lennon N."/>
            <person name="Letendre F."/>
            <person name="LeVine R."/>
            <person name="Lipovsky A."/>
            <person name="Liu X."/>
            <person name="Liu J."/>
            <person name="Liu S."/>
            <person name="Lokyitsang T."/>
            <person name="Lokyitsang Y."/>
            <person name="Lubonja R."/>
            <person name="Lui A."/>
            <person name="MacDonald P."/>
            <person name="Magnisalis V."/>
            <person name="Maru K."/>
            <person name="Matthews C."/>
            <person name="McCusker W."/>
            <person name="McDonough S."/>
            <person name="Mehta T."/>
            <person name="Meldrim J."/>
            <person name="Meneus L."/>
            <person name="Mihai O."/>
            <person name="Mihalev A."/>
            <person name="Mihova T."/>
            <person name="Mittelman R."/>
            <person name="Mlenga V."/>
            <person name="Montmayeur A."/>
            <person name="Mulrain L."/>
            <person name="Navidi A."/>
            <person name="Naylor J."/>
            <person name="Negash T."/>
            <person name="Nguyen T."/>
            <person name="Nguyen N."/>
            <person name="Nicol R."/>
            <person name="Norbu C."/>
            <person name="Norbu N."/>
            <person name="Novod N."/>
            <person name="O'Neill B."/>
            <person name="Osman S."/>
            <person name="Markiewicz E."/>
            <person name="Oyono O.L."/>
            <person name="Patti C."/>
            <person name="Phunkhang P."/>
            <person name="Pierre F."/>
            <person name="Priest M."/>
            <person name="Raghuraman S."/>
            <person name="Rege F."/>
            <person name="Reyes R."/>
            <person name="Rise C."/>
            <person name="Rogov P."/>
            <person name="Ross K."/>
            <person name="Ryan E."/>
            <person name="Settipalli S."/>
            <person name="Shea T."/>
            <person name="Sherpa N."/>
            <person name="Shi L."/>
            <person name="Shih D."/>
            <person name="Sparrow T."/>
            <person name="Spaulding J."/>
            <person name="Stalker J."/>
            <person name="Stange-Thomann N."/>
            <person name="Stavropoulos S."/>
            <person name="Stone C."/>
            <person name="Strader C."/>
            <person name="Tesfaye S."/>
            <person name="Thomson T."/>
            <person name="Thoulutsang Y."/>
            <person name="Thoulutsang D."/>
            <person name="Topham K."/>
            <person name="Topping I."/>
            <person name="Tsamla T."/>
            <person name="Vassiliev H."/>
            <person name="Vo A."/>
            <person name="Wangchuk T."/>
            <person name="Wangdi T."/>
            <person name="Weiand M."/>
            <person name="Wilkinson J."/>
            <person name="Wilson A."/>
            <person name="Yadav S."/>
            <person name="Young G."/>
            <person name="Yu Q."/>
            <person name="Zembek L."/>
            <person name="Zhong D."/>
            <person name="Zimmer A."/>
            <person name="Zwirko Z."/>
            <person name="Jaffe D.B."/>
            <person name="Alvarez P."/>
            <person name="Brockman W."/>
            <person name="Butler J."/>
            <person name="Chin C."/>
            <person name="Gnerre S."/>
            <person name="Grabherr M."/>
            <person name="Kleber M."/>
            <person name="Mauceli E."/>
            <person name="MacCallum I."/>
        </authorList>
    </citation>
    <scope>NUCLEOTIDE SEQUENCE [LARGE SCALE GENOMIC DNA]</scope>
    <source>
        <strain evidence="26">Tucson 15010-1051.87</strain>
    </source>
</reference>
<keyword evidence="15 23" id="KW-0472">Membrane</keyword>
<evidence type="ECO:0000256" key="4">
    <source>
        <dbReference type="ARBA" id="ARBA00008873"/>
    </source>
</evidence>
<dbReference type="InParanoid" id="B4LP84"/>
<dbReference type="eggNOG" id="KOG2802">
    <property type="taxonomic scope" value="Eukaryota"/>
</dbReference>
<evidence type="ECO:0000256" key="11">
    <source>
        <dbReference type="ARBA" id="ARBA00022989"/>
    </source>
</evidence>
<evidence type="ECO:0000256" key="19">
    <source>
        <dbReference type="ARBA" id="ARBA00034845"/>
    </source>
</evidence>
<dbReference type="Proteomes" id="UP000008792">
    <property type="component" value="Unassembled WGS sequence"/>
</dbReference>
<feature type="transmembrane region" description="Helical" evidence="23">
    <location>
        <begin position="405"/>
        <end position="428"/>
    </location>
</feature>
<dbReference type="GO" id="GO:0006829">
    <property type="term" value="P:zinc ion transport"/>
    <property type="evidence" value="ECO:0007669"/>
    <property type="project" value="UniProtKB-KW"/>
</dbReference>
<dbReference type="InterPro" id="IPR040177">
    <property type="entry name" value="SLC30A9"/>
</dbReference>
<dbReference type="InterPro" id="IPR009061">
    <property type="entry name" value="DNA-bd_dom_put_sf"/>
</dbReference>
<feature type="domain" description="Cation efflux protein transmembrane" evidence="24">
    <location>
        <begin position="340"/>
        <end position="547"/>
    </location>
</feature>
<dbReference type="NCBIfam" id="TIGR01297">
    <property type="entry name" value="CDF"/>
    <property type="match status" value="1"/>
</dbReference>
<dbReference type="FunCoup" id="B4LP84">
    <property type="interactions" value="1689"/>
</dbReference>
<evidence type="ECO:0000259" key="24">
    <source>
        <dbReference type="Pfam" id="PF01545"/>
    </source>
</evidence>
<keyword evidence="14" id="KW-0496">Mitochondrion</keyword>
<dbReference type="STRING" id="7244.B4LP84"/>
<dbReference type="Pfam" id="PF01545">
    <property type="entry name" value="Cation_efflux"/>
    <property type="match status" value="1"/>
</dbReference>
<keyword evidence="5" id="KW-0813">Transport</keyword>
<evidence type="ECO:0000256" key="17">
    <source>
        <dbReference type="ARBA" id="ARBA00023242"/>
    </source>
</evidence>
<dbReference type="PANTHER" id="PTHR13414">
    <property type="entry name" value="HUEL-CATION TRANSPORTER"/>
    <property type="match status" value="1"/>
</dbReference>
<gene>
    <name evidence="25" type="primary">Dvir\GJ21348</name>
    <name evidence="25" type="ORF">Dvir_GJ21348</name>
</gene>
<evidence type="ECO:0000256" key="10">
    <source>
        <dbReference type="ARBA" id="ARBA00022906"/>
    </source>
</evidence>
<dbReference type="SMR" id="B4LP84"/>
<dbReference type="EMBL" id="CH940648">
    <property type="protein sequence ID" value="EDW60193.1"/>
    <property type="molecule type" value="Genomic_DNA"/>
</dbReference>
<keyword evidence="9" id="KW-0862">Zinc</keyword>
<dbReference type="InterPro" id="IPR002524">
    <property type="entry name" value="Cation_efflux"/>
</dbReference>
<accession>B4LP84</accession>
<evidence type="ECO:0000256" key="21">
    <source>
        <dbReference type="ARBA" id="ARBA00048349"/>
    </source>
</evidence>
<evidence type="ECO:0000256" key="13">
    <source>
        <dbReference type="ARBA" id="ARBA00023065"/>
    </source>
</evidence>
<feature type="region of interest" description="Disordered" evidence="22">
    <location>
        <begin position="79"/>
        <end position="102"/>
    </location>
</feature>
<evidence type="ECO:0000256" key="8">
    <source>
        <dbReference type="ARBA" id="ARBA00022824"/>
    </source>
</evidence>
<dbReference type="PANTHER" id="PTHR13414:SF9">
    <property type="entry name" value="PROTON-COUPLED ZINC ANTIPORTER SLC30A9, MITOCHONDRIAL"/>
    <property type="match status" value="1"/>
</dbReference>
<feature type="transmembrane region" description="Helical" evidence="23">
    <location>
        <begin position="519"/>
        <end position="541"/>
    </location>
</feature>
<feature type="transmembrane region" description="Helical" evidence="23">
    <location>
        <begin position="440"/>
        <end position="462"/>
    </location>
</feature>
<dbReference type="Gene3D" id="3.90.530.10">
    <property type="entry name" value="XPA C-terminal domain"/>
    <property type="match status" value="1"/>
</dbReference>
<comment type="subcellular location">
    <subcellularLocation>
        <location evidence="3">Endoplasmic reticulum</location>
    </subcellularLocation>
    <subcellularLocation>
        <location evidence="2">Mitochondrion membrane</location>
        <topology evidence="2">Multi-pass membrane protein</topology>
    </subcellularLocation>
    <subcellularLocation>
        <location evidence="1">Nucleus</location>
    </subcellularLocation>
</comment>
<keyword evidence="26" id="KW-1185">Reference proteome</keyword>
<keyword evidence="11 23" id="KW-1133">Transmembrane helix</keyword>
<keyword evidence="13" id="KW-0406">Ion transport</keyword>
<dbReference type="InterPro" id="IPR058533">
    <property type="entry name" value="Cation_efflux_TM"/>
</dbReference>
<dbReference type="InterPro" id="IPR037129">
    <property type="entry name" value="XPA_sf"/>
</dbReference>
<keyword evidence="16" id="KW-0804">Transcription</keyword>
<keyword evidence="8" id="KW-0256">Endoplasmic reticulum</keyword>
<comment type="catalytic activity">
    <reaction evidence="21">
        <text>Zn(2+)(in) + 2 H(+)(out) = Zn(2+)(out) + 2 H(+)(in)</text>
        <dbReference type="Rhea" id="RHEA:72627"/>
        <dbReference type="ChEBI" id="CHEBI:15378"/>
        <dbReference type="ChEBI" id="CHEBI:29105"/>
    </reaction>
</comment>
<keyword evidence="12" id="KW-0805">Transcription regulation</keyword>
<dbReference type="GO" id="GO:0005634">
    <property type="term" value="C:nucleus"/>
    <property type="evidence" value="ECO:0007669"/>
    <property type="project" value="UniProtKB-SubCell"/>
</dbReference>
<dbReference type="KEGG" id="dvi:6625550"/>
<dbReference type="FunFam" id="1.20.1510.10:FF:000004">
    <property type="entry name" value="zinc transporter 9 isoform X1"/>
    <property type="match status" value="1"/>
</dbReference>
<dbReference type="CDD" id="cd21078">
    <property type="entry name" value="NTD_ZNT9"/>
    <property type="match status" value="1"/>
</dbReference>
<dbReference type="GO" id="GO:0006882">
    <property type="term" value="P:intracellular zinc ion homeostasis"/>
    <property type="evidence" value="ECO:0007669"/>
    <property type="project" value="TreeGrafter"/>
</dbReference>
<evidence type="ECO:0000256" key="16">
    <source>
        <dbReference type="ARBA" id="ARBA00023163"/>
    </source>
</evidence>
<keyword evidence="10" id="KW-0864">Zinc transport</keyword>
<evidence type="ECO:0000256" key="3">
    <source>
        <dbReference type="ARBA" id="ARBA00004240"/>
    </source>
</evidence>
<proteinExistence type="inferred from homology"/>
<evidence type="ECO:0000256" key="5">
    <source>
        <dbReference type="ARBA" id="ARBA00022448"/>
    </source>
</evidence>
<dbReference type="GO" id="GO:0015297">
    <property type="term" value="F:antiporter activity"/>
    <property type="evidence" value="ECO:0007669"/>
    <property type="project" value="UniProtKB-KW"/>
</dbReference>
<evidence type="ECO:0000256" key="23">
    <source>
        <dbReference type="SAM" id="Phobius"/>
    </source>
</evidence>
<evidence type="ECO:0000256" key="6">
    <source>
        <dbReference type="ARBA" id="ARBA00022449"/>
    </source>
</evidence>
<dbReference type="GO" id="GO:0008324">
    <property type="term" value="F:monoatomic cation transmembrane transporter activity"/>
    <property type="evidence" value="ECO:0007669"/>
    <property type="project" value="InterPro"/>
</dbReference>
<dbReference type="SUPFAM" id="SSF161111">
    <property type="entry name" value="Cation efflux protein transmembrane domain-like"/>
    <property type="match status" value="1"/>
</dbReference>
<dbReference type="OrthoDB" id="435980at2759"/>
<evidence type="ECO:0000256" key="2">
    <source>
        <dbReference type="ARBA" id="ARBA00004225"/>
    </source>
</evidence>
<name>B4LP84_DROVI</name>
<keyword evidence="7 23" id="KW-0812">Transmembrane</keyword>
<dbReference type="PhylomeDB" id="B4LP84"/>
<comment type="similarity">
    <text evidence="4">Belongs to the cation diffusion facilitator (CDF) transporter (TC 2.A.4) family. SLC30A subfamily.</text>
</comment>
<dbReference type="GO" id="GO:0031966">
    <property type="term" value="C:mitochondrial membrane"/>
    <property type="evidence" value="ECO:0007669"/>
    <property type="project" value="UniProtKB-SubCell"/>
</dbReference>
<evidence type="ECO:0000256" key="15">
    <source>
        <dbReference type="ARBA" id="ARBA00023136"/>
    </source>
</evidence>
<sequence length="666" mass="73667">MLMRGVLLLHRKQQQFTRAASLWGRQHLHFGSWSYGLQCNECAPLRLQARSRLGGGGGGGGEFNTNYWSMQVRCTASGDKGHDLKDLTPKASADKPDQKNLDCKDKKMPVIQTKNFEIKTSKGILSITTTIEDSKINEIVFEKTELSPVAKLNEPAINVMPMSNTSGMEKATPPSSAPSPPAPTAHVLIRKDDVERPPSLVPPAPSATTTPTPKRPRFDYRMSLERNFVTPARALSDFMLTLSDLEKLPKIKRRSPYEQEPPMTVYWRRDVEAKALEVWGSKEGIVRERLKREVERKQYQQNVFTVKRRLRDYRREVGSRTKGLVDNNTNAEKSGQVVATAIAINAANLLFKTGGWMYSGSHSMFAEVIHSLADLINQLILAFGIYKSSQLPDTDHPYGYMNMRYVSSLISGVGIFCVGSGLSIYHGIEGILHPQPITDLFWVYCILAGSLVSEGATLMVAINELKRSAKVNNMSFKDYVIAGKDPCVNVVLCEDAAAVAGVMIAAGCMGLSSYTGSHIFDAAGSLAIGVLLGAVASFIIYTNANALVGVSISMDRLEKINAALEADVMIRAIYDVKGIDIGNGRVRYKAELDFDGRELTRSYLDKQDLNKLLAIVRGFRNVDDLEGFLLDQGESIVDLMGGEIDRIEMNLRTHFPEIRHVDLEIL</sequence>
<keyword evidence="17" id="KW-0539">Nucleus</keyword>
<evidence type="ECO:0000313" key="26">
    <source>
        <dbReference type="Proteomes" id="UP000008792"/>
    </source>
</evidence>
<dbReference type="Gene3D" id="1.20.1510.10">
    <property type="entry name" value="Cation efflux protein transmembrane domain"/>
    <property type="match status" value="1"/>
</dbReference>
<feature type="region of interest" description="Disordered" evidence="22">
    <location>
        <begin position="165"/>
        <end position="184"/>
    </location>
</feature>